<keyword evidence="11" id="KW-1185">Reference proteome</keyword>
<dbReference type="Pfam" id="PF07690">
    <property type="entry name" value="MFS_1"/>
    <property type="match status" value="1"/>
</dbReference>
<feature type="transmembrane region" description="Helical" evidence="8">
    <location>
        <begin position="396"/>
        <end position="416"/>
    </location>
</feature>
<dbReference type="EMBL" id="KI669513">
    <property type="protein sequence ID" value="OCF31076.1"/>
    <property type="molecule type" value="Genomic_DNA"/>
</dbReference>
<evidence type="ECO:0000256" key="6">
    <source>
        <dbReference type="ARBA" id="ARBA00023136"/>
    </source>
</evidence>
<feature type="compositionally biased region" description="Basic and acidic residues" evidence="7">
    <location>
        <begin position="149"/>
        <end position="161"/>
    </location>
</feature>
<reference evidence="11" key="2">
    <citation type="submission" date="2013-12" db="EMBL/GenBank/DDBJ databases">
        <title>Evolution of pathogenesis and genome organization in the Tremellales.</title>
        <authorList>
            <person name="Cuomo C."/>
            <person name="Litvintseva A."/>
            <person name="Heitman J."/>
            <person name="Chen Y."/>
            <person name="Sun S."/>
            <person name="Springer D."/>
            <person name="Dromer F."/>
            <person name="Young S."/>
            <person name="Zeng Q."/>
            <person name="Chapman S."/>
            <person name="Gujja S."/>
            <person name="Saif S."/>
            <person name="Birren B."/>
        </authorList>
    </citation>
    <scope>NUCLEOTIDE SEQUENCE [LARGE SCALE GENOMIC DNA]</scope>
    <source>
        <strain evidence="11">BCC8398</strain>
    </source>
</reference>
<evidence type="ECO:0000256" key="5">
    <source>
        <dbReference type="ARBA" id="ARBA00022989"/>
    </source>
</evidence>
<evidence type="ECO:0000313" key="11">
    <source>
        <dbReference type="Proteomes" id="UP000092666"/>
    </source>
</evidence>
<evidence type="ECO:0000256" key="2">
    <source>
        <dbReference type="ARBA" id="ARBA00008335"/>
    </source>
</evidence>
<dbReference type="Proteomes" id="UP000092666">
    <property type="component" value="Unassembled WGS sequence"/>
</dbReference>
<dbReference type="InterPro" id="IPR011701">
    <property type="entry name" value="MFS"/>
</dbReference>
<dbReference type="GO" id="GO:0022857">
    <property type="term" value="F:transmembrane transporter activity"/>
    <property type="evidence" value="ECO:0007669"/>
    <property type="project" value="InterPro"/>
</dbReference>
<dbReference type="AlphaFoldDB" id="A0A1B9GJD7"/>
<dbReference type="OrthoDB" id="10021397at2759"/>
<dbReference type="FunFam" id="1.20.1720.10:FF:000013">
    <property type="entry name" value="Related to multidrug resistance proteins"/>
    <property type="match status" value="1"/>
</dbReference>
<comment type="subcellular location">
    <subcellularLocation>
        <location evidence="1">Endomembrane system</location>
        <topology evidence="1">Multi-pass membrane protein</topology>
    </subcellularLocation>
</comment>
<keyword evidence="5 8" id="KW-1133">Transmembrane helix</keyword>
<feature type="compositionally biased region" description="Basic and acidic residues" evidence="7">
    <location>
        <begin position="691"/>
        <end position="711"/>
    </location>
</feature>
<evidence type="ECO:0000259" key="9">
    <source>
        <dbReference type="PROSITE" id="PS50850"/>
    </source>
</evidence>
<dbReference type="SUPFAM" id="SSF103473">
    <property type="entry name" value="MFS general substrate transporter"/>
    <property type="match status" value="1"/>
</dbReference>
<feature type="compositionally biased region" description="Basic and acidic residues" evidence="7">
    <location>
        <begin position="94"/>
        <end position="120"/>
    </location>
</feature>
<feature type="compositionally biased region" description="Polar residues" evidence="7">
    <location>
        <begin position="49"/>
        <end position="73"/>
    </location>
</feature>
<dbReference type="GO" id="GO:0005886">
    <property type="term" value="C:plasma membrane"/>
    <property type="evidence" value="ECO:0007669"/>
    <property type="project" value="TreeGrafter"/>
</dbReference>
<protein>
    <submittedName>
        <fullName evidence="10">Tetracycline efflux protein</fullName>
    </submittedName>
</protein>
<gene>
    <name evidence="10" type="ORF">I316_07207</name>
</gene>
<evidence type="ECO:0000256" key="1">
    <source>
        <dbReference type="ARBA" id="ARBA00004127"/>
    </source>
</evidence>
<feature type="transmembrane region" description="Helical" evidence="8">
    <location>
        <begin position="638"/>
        <end position="657"/>
    </location>
</feature>
<feature type="transmembrane region" description="Helical" evidence="8">
    <location>
        <begin position="469"/>
        <end position="493"/>
    </location>
</feature>
<evidence type="ECO:0000256" key="4">
    <source>
        <dbReference type="ARBA" id="ARBA00022692"/>
    </source>
</evidence>
<evidence type="ECO:0000256" key="8">
    <source>
        <dbReference type="SAM" id="Phobius"/>
    </source>
</evidence>
<comment type="similarity">
    <text evidence="2">Belongs to the major facilitator superfamily.</text>
</comment>
<feature type="region of interest" description="Disordered" evidence="7">
    <location>
        <begin position="677"/>
        <end position="737"/>
    </location>
</feature>
<dbReference type="InterPro" id="IPR036259">
    <property type="entry name" value="MFS_trans_sf"/>
</dbReference>
<feature type="compositionally biased region" description="Polar residues" evidence="7">
    <location>
        <begin position="1"/>
        <end position="28"/>
    </location>
</feature>
<dbReference type="PANTHER" id="PTHR23501:SF189">
    <property type="entry name" value="DRUG TRANSPORTER, PUTATIVE (AFU_ORTHOLOGUE AFUA_4G03920)-RELATED"/>
    <property type="match status" value="1"/>
</dbReference>
<feature type="transmembrane region" description="Helical" evidence="8">
    <location>
        <begin position="300"/>
        <end position="322"/>
    </location>
</feature>
<name>A0A1B9GJD7_9TREE</name>
<feature type="transmembrane region" description="Helical" evidence="8">
    <location>
        <begin position="174"/>
        <end position="199"/>
    </location>
</feature>
<feature type="transmembrane region" description="Helical" evidence="8">
    <location>
        <begin position="267"/>
        <end position="288"/>
    </location>
</feature>
<feature type="domain" description="Major facilitator superfamily (MFS) profile" evidence="9">
    <location>
        <begin position="177"/>
        <end position="661"/>
    </location>
</feature>
<sequence length="776" mass="83822">MGRSQTVTDSSPETGTAKSDSVNRQLPRNQDPGLSGSQTIARPSHSQRRSTLLPNYTTDNALSRTATSSSIHTRNALRRMATHETGEYVDAEEDGRYDGERPPRDMKLDSHDEGDNEHGQWKRSSGDPGPNDGEWPERVREPSDEEKEIEQPREGKRKEVELQDQTNLLPAKQVMLVFVGLTAALFCSLLDQTIVTTALPTLGKVFNRADISSWVGTSYLLTSTTAQPIYGRVSDIFGRKVTLLACLFIFLIGSMACALSQTMVQLIVFRAIQGLGGGGILTLSLIIISDVVSLKERGKYQGITGVVVALANSAGPILGGAITEKISWRWCFYINLPLTAASMVVVVFFLPLRRVKGSIWGKLKKLDYYGSLLTLAWASLILIALSWGGSQYAWDSAAVLAPLIIGVAILGVFLYVEAKVVSLPLVPMRIFRDPSVAACFVTSLANGMAFYATLYYLPQYFQVVRGDSAIRSGVLTLPLMLVQTATALIAGIVQSKTGDYWWNLVLGFSIWTIGLGLLSSVGATAGEAKLAVYQVLTGIGAGQTFQTSLVAIQAGVDRKDMATATGIRNFIRMLGGTISLAAGSAIINNRVKGLLKNVISEDVLDKVLSDPTDAARLGLSAEQLSAVTDAYAKGINGVFYFCTPVIGISVFITVFFVKRTKLKKSADEAAKKAEAKAWVESKKAKRRHKQGLHENNNEDSVSKSDSGDRSSARGMVDQSIAESSPGQGKLNRGRINSEDTAVESALATFTDVTAQKSVEAALKTEAENLVTGRERE</sequence>
<dbReference type="InterPro" id="IPR020846">
    <property type="entry name" value="MFS_dom"/>
</dbReference>
<evidence type="ECO:0000313" key="10">
    <source>
        <dbReference type="EMBL" id="OCF31076.1"/>
    </source>
</evidence>
<evidence type="ECO:0000256" key="7">
    <source>
        <dbReference type="SAM" id="MobiDB-lite"/>
    </source>
</evidence>
<proteinExistence type="inferred from homology"/>
<feature type="transmembrane region" description="Helical" evidence="8">
    <location>
        <begin position="570"/>
        <end position="587"/>
    </location>
</feature>
<feature type="transmembrane region" description="Helical" evidence="8">
    <location>
        <begin position="372"/>
        <end position="390"/>
    </location>
</feature>
<accession>A0A1B9GJD7</accession>
<dbReference type="PANTHER" id="PTHR23501">
    <property type="entry name" value="MAJOR FACILITATOR SUPERFAMILY"/>
    <property type="match status" value="1"/>
</dbReference>
<dbReference type="Gene3D" id="1.20.1720.10">
    <property type="entry name" value="Multidrug resistance protein D"/>
    <property type="match status" value="1"/>
</dbReference>
<feature type="transmembrane region" description="Helical" evidence="8">
    <location>
        <begin position="334"/>
        <end position="352"/>
    </location>
</feature>
<dbReference type="CDD" id="cd17502">
    <property type="entry name" value="MFS_Azr1_MDR_like"/>
    <property type="match status" value="1"/>
</dbReference>
<evidence type="ECO:0000256" key="3">
    <source>
        <dbReference type="ARBA" id="ARBA00022448"/>
    </source>
</evidence>
<organism evidence="10 11">
    <name type="scientific">Kwoniella heveanensis BCC8398</name>
    <dbReference type="NCBI Taxonomy" id="1296120"/>
    <lineage>
        <taxon>Eukaryota</taxon>
        <taxon>Fungi</taxon>
        <taxon>Dikarya</taxon>
        <taxon>Basidiomycota</taxon>
        <taxon>Agaricomycotina</taxon>
        <taxon>Tremellomycetes</taxon>
        <taxon>Tremellales</taxon>
        <taxon>Cryptococcaceae</taxon>
        <taxon>Kwoniella</taxon>
    </lineage>
</organism>
<dbReference type="PROSITE" id="PS50850">
    <property type="entry name" value="MFS"/>
    <property type="match status" value="1"/>
</dbReference>
<feature type="transmembrane region" description="Helical" evidence="8">
    <location>
        <begin position="436"/>
        <end position="457"/>
    </location>
</feature>
<dbReference type="GO" id="GO:0012505">
    <property type="term" value="C:endomembrane system"/>
    <property type="evidence" value="ECO:0007669"/>
    <property type="project" value="UniProtKB-SubCell"/>
</dbReference>
<dbReference type="Gene3D" id="1.20.1250.20">
    <property type="entry name" value="MFS general substrate transporter like domains"/>
    <property type="match status" value="1"/>
</dbReference>
<keyword evidence="3" id="KW-0813">Transport</keyword>
<keyword evidence="6 8" id="KW-0472">Membrane</keyword>
<feature type="transmembrane region" description="Helical" evidence="8">
    <location>
        <begin position="500"/>
        <end position="518"/>
    </location>
</feature>
<reference evidence="10 11" key="1">
    <citation type="submission" date="2013-07" db="EMBL/GenBank/DDBJ databases">
        <title>The Genome Sequence of Cryptococcus heveanensis BCC8398.</title>
        <authorList>
            <consortium name="The Broad Institute Genome Sequencing Platform"/>
            <person name="Cuomo C."/>
            <person name="Litvintseva A."/>
            <person name="Chen Y."/>
            <person name="Heitman J."/>
            <person name="Sun S."/>
            <person name="Springer D."/>
            <person name="Dromer F."/>
            <person name="Young S.K."/>
            <person name="Zeng Q."/>
            <person name="Gargeya S."/>
            <person name="Fitzgerald M."/>
            <person name="Abouelleil A."/>
            <person name="Alvarado L."/>
            <person name="Berlin A.M."/>
            <person name="Chapman S.B."/>
            <person name="Dewar J."/>
            <person name="Goldberg J."/>
            <person name="Griggs A."/>
            <person name="Gujja S."/>
            <person name="Hansen M."/>
            <person name="Howarth C."/>
            <person name="Imamovic A."/>
            <person name="Larimer J."/>
            <person name="McCowan C."/>
            <person name="Murphy C."/>
            <person name="Pearson M."/>
            <person name="Priest M."/>
            <person name="Roberts A."/>
            <person name="Saif S."/>
            <person name="Shea T."/>
            <person name="Sykes S."/>
            <person name="Wortman J."/>
            <person name="Nusbaum C."/>
            <person name="Birren B."/>
        </authorList>
    </citation>
    <scope>NUCLEOTIDE SEQUENCE [LARGE SCALE GENOMIC DNA]</scope>
    <source>
        <strain evidence="10 11">BCC8398</strain>
    </source>
</reference>
<feature type="region of interest" description="Disordered" evidence="7">
    <location>
        <begin position="1"/>
        <end position="161"/>
    </location>
</feature>
<keyword evidence="4 8" id="KW-0812">Transmembrane</keyword>
<feature type="transmembrane region" description="Helical" evidence="8">
    <location>
        <begin position="242"/>
        <end position="261"/>
    </location>
</feature>
<dbReference type="PRINTS" id="PR01036">
    <property type="entry name" value="TCRTETB"/>
</dbReference>